<dbReference type="RefSeq" id="WP_106337077.1">
    <property type="nucleotide sequence ID" value="NZ_PVZS01000010.1"/>
</dbReference>
<organism evidence="1 2">
    <name type="scientific">Alsobacter soli</name>
    <dbReference type="NCBI Taxonomy" id="2109933"/>
    <lineage>
        <taxon>Bacteria</taxon>
        <taxon>Pseudomonadati</taxon>
        <taxon>Pseudomonadota</taxon>
        <taxon>Alphaproteobacteria</taxon>
        <taxon>Hyphomicrobiales</taxon>
        <taxon>Alsobacteraceae</taxon>
        <taxon>Alsobacter</taxon>
    </lineage>
</organism>
<comment type="caution">
    <text evidence="1">The sequence shown here is derived from an EMBL/GenBank/DDBJ whole genome shotgun (WGS) entry which is preliminary data.</text>
</comment>
<name>A0A2T1HTP1_9HYPH</name>
<dbReference type="EMBL" id="PVZS01000010">
    <property type="protein sequence ID" value="PSC05016.1"/>
    <property type="molecule type" value="Genomic_DNA"/>
</dbReference>
<keyword evidence="2" id="KW-1185">Reference proteome</keyword>
<protein>
    <recommendedName>
        <fullName evidence="3">Motility protein</fullName>
    </recommendedName>
</protein>
<evidence type="ECO:0008006" key="3">
    <source>
        <dbReference type="Google" id="ProtNLM"/>
    </source>
</evidence>
<dbReference type="Proteomes" id="UP000239772">
    <property type="component" value="Unassembled WGS sequence"/>
</dbReference>
<sequence>MTTLSPVDPLSSIITLQQDAIQQRATIAVMKQQNKAEQELVSMLDTAAQAVEAAPAPGTGTRVDVRA</sequence>
<gene>
    <name evidence="1" type="ORF">SLNSH_11265</name>
</gene>
<accession>A0A2T1HTP1</accession>
<proteinExistence type="predicted"/>
<evidence type="ECO:0000313" key="1">
    <source>
        <dbReference type="EMBL" id="PSC05016.1"/>
    </source>
</evidence>
<reference evidence="2" key="1">
    <citation type="submission" date="2018-03" db="EMBL/GenBank/DDBJ databases">
        <authorList>
            <person name="Sun L."/>
            <person name="Liu H."/>
            <person name="Chen W."/>
            <person name="Huang K."/>
            <person name="Liu W."/>
            <person name="Gao X."/>
        </authorList>
    </citation>
    <scope>NUCLEOTIDE SEQUENCE [LARGE SCALE GENOMIC DNA]</scope>
    <source>
        <strain evidence="2">SH9</strain>
    </source>
</reference>
<evidence type="ECO:0000313" key="2">
    <source>
        <dbReference type="Proteomes" id="UP000239772"/>
    </source>
</evidence>
<dbReference type="AlphaFoldDB" id="A0A2T1HTP1"/>